<name>A0AAE8BLR1_9CAUD</name>
<gene>
    <name evidence="2" type="ORF">CPT_Paku_014</name>
</gene>
<dbReference type="Proteomes" id="UP000827220">
    <property type="component" value="Segment"/>
</dbReference>
<dbReference type="EMBL" id="MZ326863">
    <property type="protein sequence ID" value="QYW02308.1"/>
    <property type="molecule type" value="Genomic_DNA"/>
</dbReference>
<organism evidence="2 3">
    <name type="scientific">Burkholderia phage Paku</name>
    <dbReference type="NCBI Taxonomy" id="2859650"/>
    <lineage>
        <taxon>Viruses</taxon>
        <taxon>Duplodnaviria</taxon>
        <taxon>Heunggongvirae</taxon>
        <taxon>Uroviricota</taxon>
        <taxon>Caudoviricetes</taxon>
        <taxon>Autographivirales</taxon>
        <taxon>Autonotataviridae</taxon>
        <taxon>Pakuvirus</taxon>
        <taxon>Pakuvirus paku</taxon>
    </lineage>
</organism>
<accession>A0AAE8BLR1</accession>
<reference evidence="2" key="1">
    <citation type="submission" date="2021-06" db="EMBL/GenBank/DDBJ databases">
        <title>Complete genome sequence of Burkholderia cenocepacia phage Paku.</title>
        <authorList>
            <person name="Rezene S."/>
            <person name="Yao G."/>
            <person name="Burrowes B."/>
            <person name="Liu M."/>
            <person name="Gill J."/>
        </authorList>
    </citation>
    <scope>NUCLEOTIDE SEQUENCE</scope>
</reference>
<protein>
    <submittedName>
        <fullName evidence="2">Uncharacterized protein</fullName>
    </submittedName>
</protein>
<proteinExistence type="predicted"/>
<keyword evidence="3" id="KW-1185">Reference proteome</keyword>
<feature type="compositionally biased region" description="Basic and acidic residues" evidence="1">
    <location>
        <begin position="34"/>
        <end position="59"/>
    </location>
</feature>
<evidence type="ECO:0000313" key="2">
    <source>
        <dbReference type="EMBL" id="QYW02308.1"/>
    </source>
</evidence>
<sequence length="70" mass="7945">MKRFYEIGLNGGLVPLNKRAARVTAEGTRGAARHSADLMPQRDRSRSKDHVTNVRRQQREAKRGLEALFV</sequence>
<evidence type="ECO:0000313" key="3">
    <source>
        <dbReference type="Proteomes" id="UP000827220"/>
    </source>
</evidence>
<feature type="region of interest" description="Disordered" evidence="1">
    <location>
        <begin position="26"/>
        <end position="59"/>
    </location>
</feature>
<evidence type="ECO:0000256" key="1">
    <source>
        <dbReference type="SAM" id="MobiDB-lite"/>
    </source>
</evidence>